<name>A0A8J4TP41_CLAMG</name>
<dbReference type="SUPFAM" id="SSF57716">
    <property type="entry name" value="Glucocorticoid receptor-like (DNA-binding domain)"/>
    <property type="match status" value="1"/>
</dbReference>
<evidence type="ECO:0000256" key="6">
    <source>
        <dbReference type="SAM" id="MobiDB-lite"/>
    </source>
</evidence>
<keyword evidence="1" id="KW-0479">Metal-binding</keyword>
<comment type="caution">
    <text evidence="8">The sequence shown here is derived from an EMBL/GenBank/DDBJ whole genome shotgun (WGS) entry which is preliminary data.</text>
</comment>
<keyword evidence="2 5" id="KW-0863">Zinc-finger</keyword>
<sequence length="300" mass="33515">MAQKAAHFKCAVFGCKKGHTSVFLPPSSEEVKAKWISFIYGRNIPTDVPKFLYVCAKHFPSDCFLNEGQFKAGFASRLRLKPGSVPTLRAEAPDPEAVGDGLVPEPRKKAVPCVQTSSLLFLTQSDAACQTDPPLQHTRSTQLSLRTLQPHFRSAAVQATLSSRDRSNDKSTDALQPPLPPTPVKRPSERAVTEAFKNVQTPEGSNILQSHEVLVSTQCLLELFQFCWLCQIECCITIEGNEKLFSITQYCQSCDHHRDWRSQPPSGEPAGNEHQQVEHELMNDEDEDDDGGEENFKYKR</sequence>
<evidence type="ECO:0000313" key="8">
    <source>
        <dbReference type="EMBL" id="KAF5898840.1"/>
    </source>
</evidence>
<dbReference type="OrthoDB" id="5967653at2759"/>
<keyword evidence="9" id="KW-1185">Reference proteome</keyword>
<evidence type="ECO:0000256" key="4">
    <source>
        <dbReference type="ARBA" id="ARBA00023125"/>
    </source>
</evidence>
<reference evidence="8" key="1">
    <citation type="submission" date="2020-07" db="EMBL/GenBank/DDBJ databases">
        <title>Clarias magur genome sequencing, assembly and annotation.</title>
        <authorList>
            <person name="Kushwaha B."/>
            <person name="Kumar R."/>
            <person name="Das P."/>
            <person name="Joshi C.G."/>
            <person name="Kumar D."/>
            <person name="Nagpure N.S."/>
            <person name="Pandey M."/>
            <person name="Agarwal S."/>
            <person name="Srivastava S."/>
            <person name="Singh M."/>
            <person name="Sahoo L."/>
            <person name="Jayasankar P."/>
            <person name="Meher P.K."/>
            <person name="Koringa P.G."/>
            <person name="Iquebal M.A."/>
            <person name="Das S.P."/>
            <person name="Bit A."/>
            <person name="Patnaik S."/>
            <person name="Patel N."/>
            <person name="Shah T.M."/>
            <person name="Hinsu A."/>
            <person name="Jena J.K."/>
        </authorList>
    </citation>
    <scope>NUCLEOTIDE SEQUENCE</scope>
    <source>
        <strain evidence="8">CIFAMagur01</strain>
        <tissue evidence="8">Testis</tissue>
    </source>
</reference>
<dbReference type="InterPro" id="IPR006612">
    <property type="entry name" value="THAP_Znf"/>
</dbReference>
<evidence type="ECO:0000256" key="2">
    <source>
        <dbReference type="ARBA" id="ARBA00022771"/>
    </source>
</evidence>
<protein>
    <submittedName>
        <fullName evidence="8">TIMELESS-interacting protein isoform X1</fullName>
    </submittedName>
</protein>
<proteinExistence type="predicted"/>
<keyword evidence="3" id="KW-0862">Zinc</keyword>
<organism evidence="8 9">
    <name type="scientific">Clarias magur</name>
    <name type="common">Asian catfish</name>
    <name type="synonym">Macropteronotus magur</name>
    <dbReference type="NCBI Taxonomy" id="1594786"/>
    <lineage>
        <taxon>Eukaryota</taxon>
        <taxon>Metazoa</taxon>
        <taxon>Chordata</taxon>
        <taxon>Craniata</taxon>
        <taxon>Vertebrata</taxon>
        <taxon>Euteleostomi</taxon>
        <taxon>Actinopterygii</taxon>
        <taxon>Neopterygii</taxon>
        <taxon>Teleostei</taxon>
        <taxon>Ostariophysi</taxon>
        <taxon>Siluriformes</taxon>
        <taxon>Clariidae</taxon>
        <taxon>Clarias</taxon>
    </lineage>
</organism>
<dbReference type="GO" id="GO:0008270">
    <property type="term" value="F:zinc ion binding"/>
    <property type="evidence" value="ECO:0007669"/>
    <property type="project" value="UniProtKB-KW"/>
</dbReference>
<feature type="domain" description="THAP-type" evidence="7">
    <location>
        <begin position="1"/>
        <end position="89"/>
    </location>
</feature>
<evidence type="ECO:0000256" key="3">
    <source>
        <dbReference type="ARBA" id="ARBA00022833"/>
    </source>
</evidence>
<dbReference type="EMBL" id="QNUK01000185">
    <property type="protein sequence ID" value="KAF5898840.1"/>
    <property type="molecule type" value="Genomic_DNA"/>
</dbReference>
<keyword evidence="4 5" id="KW-0238">DNA-binding</keyword>
<feature type="non-terminal residue" evidence="8">
    <location>
        <position position="1"/>
    </location>
</feature>
<dbReference type="Proteomes" id="UP000727407">
    <property type="component" value="Unassembled WGS sequence"/>
</dbReference>
<evidence type="ECO:0000256" key="5">
    <source>
        <dbReference type="PROSITE-ProRule" id="PRU00309"/>
    </source>
</evidence>
<dbReference type="AlphaFoldDB" id="A0A8J4TP41"/>
<dbReference type="GO" id="GO:0003677">
    <property type="term" value="F:DNA binding"/>
    <property type="evidence" value="ECO:0007669"/>
    <property type="project" value="UniProtKB-UniRule"/>
</dbReference>
<feature type="region of interest" description="Disordered" evidence="6">
    <location>
        <begin position="159"/>
        <end position="190"/>
    </location>
</feature>
<accession>A0A8J4TP41</accession>
<dbReference type="Pfam" id="PF05485">
    <property type="entry name" value="THAP"/>
    <property type="match status" value="1"/>
</dbReference>
<evidence type="ECO:0000256" key="1">
    <source>
        <dbReference type="ARBA" id="ARBA00022723"/>
    </source>
</evidence>
<gene>
    <name evidence="8" type="ORF">DAT39_011418</name>
</gene>
<dbReference type="PROSITE" id="PS50950">
    <property type="entry name" value="ZF_THAP"/>
    <property type="match status" value="1"/>
</dbReference>
<evidence type="ECO:0000259" key="7">
    <source>
        <dbReference type="PROSITE" id="PS50950"/>
    </source>
</evidence>
<feature type="compositionally biased region" description="Acidic residues" evidence="6">
    <location>
        <begin position="283"/>
        <end position="293"/>
    </location>
</feature>
<feature type="compositionally biased region" description="Basic and acidic residues" evidence="6">
    <location>
        <begin position="163"/>
        <end position="172"/>
    </location>
</feature>
<evidence type="ECO:0000313" key="9">
    <source>
        <dbReference type="Proteomes" id="UP000727407"/>
    </source>
</evidence>
<dbReference type="SMART" id="SM00980">
    <property type="entry name" value="THAP"/>
    <property type="match status" value="1"/>
</dbReference>
<dbReference type="SMART" id="SM00692">
    <property type="entry name" value="DM3"/>
    <property type="match status" value="1"/>
</dbReference>
<feature type="region of interest" description="Disordered" evidence="6">
    <location>
        <begin position="258"/>
        <end position="300"/>
    </location>
</feature>